<dbReference type="Proteomes" id="UP000324800">
    <property type="component" value="Unassembled WGS sequence"/>
</dbReference>
<proteinExistence type="predicted"/>
<organism evidence="1 2">
    <name type="scientific">Streblomastix strix</name>
    <dbReference type="NCBI Taxonomy" id="222440"/>
    <lineage>
        <taxon>Eukaryota</taxon>
        <taxon>Metamonada</taxon>
        <taxon>Preaxostyla</taxon>
        <taxon>Oxymonadida</taxon>
        <taxon>Streblomastigidae</taxon>
        <taxon>Streblomastix</taxon>
    </lineage>
</organism>
<evidence type="ECO:0000313" key="1">
    <source>
        <dbReference type="EMBL" id="KAA6395710.1"/>
    </source>
</evidence>
<gene>
    <name evidence="1" type="ORF">EZS28_008755</name>
</gene>
<dbReference type="AlphaFoldDB" id="A0A5J4WL87"/>
<comment type="caution">
    <text evidence="1">The sequence shown here is derived from an EMBL/GenBank/DDBJ whole genome shotgun (WGS) entry which is preliminary data.</text>
</comment>
<evidence type="ECO:0000313" key="2">
    <source>
        <dbReference type="Proteomes" id="UP000324800"/>
    </source>
</evidence>
<accession>A0A5J4WL87</accession>
<sequence length="635" mass="68590">IQSTSYSKSEDDALLLLKADKTTTYTKIETDTKLDLKADKTQIIDSYTKAQDDALLLLKADKTQLIDSYTKTQDDALLLAKADKSTTYTKTEADTKLDLKADKTQIIDSYTKTQDDALLLLKADKSTTYTKTETDTKLDLKADKTQLIDSYTKAQDDALLLLKADVLTTYNKTKIDEMIGNKVDNQTLVNLVNTTEDQIVNGNKQFTSNVSATGFAKTGKDNTSILLAGGGDILLSSLQAGEVDLSNYYTKTQDDALLLAKADKSTTYTKTEDDALLLLKADKTQIIDSYTKAQDDALLLLKADKTQIIDSYTKAQDDVLLLAKADKTTTYTKTETNNLLDDKLDVGFTYSHEKIDDMMSFKADTTDLGDYVTLATAQTITANKTFNNACRFASSIDGMSTITGTSFIKSGADDSVVLLGAGGTKPISEFVSAPPDLSNYYTKTQTYSQTETNNLLNDKMDSSTLGNLVNTIQDQTVNGSKTFTSNVNATGFAKTGKDDTSVLLAGGGDALLSSFGGLELVTIGYTSNITGANSIMLLKCYRYGPLVNFYGYIYMANGSGASGAQVGVCTLESAGFPKYLFYADDIIFTNSAPHIARFRFGTDGKVTILIYTLTGTAGLASSASAYINVTYPAAN</sequence>
<feature type="non-terminal residue" evidence="1">
    <location>
        <position position="1"/>
    </location>
</feature>
<reference evidence="1 2" key="1">
    <citation type="submission" date="2019-03" db="EMBL/GenBank/DDBJ databases">
        <title>Single cell metagenomics reveals metabolic interactions within the superorganism composed of flagellate Streblomastix strix and complex community of Bacteroidetes bacteria on its surface.</title>
        <authorList>
            <person name="Treitli S.C."/>
            <person name="Kolisko M."/>
            <person name="Husnik F."/>
            <person name="Keeling P."/>
            <person name="Hampl V."/>
        </authorList>
    </citation>
    <scope>NUCLEOTIDE SEQUENCE [LARGE SCALE GENOMIC DNA]</scope>
    <source>
        <strain evidence="1">ST1C</strain>
    </source>
</reference>
<dbReference type="EMBL" id="SNRW01001609">
    <property type="protein sequence ID" value="KAA6395710.1"/>
    <property type="molecule type" value="Genomic_DNA"/>
</dbReference>
<protein>
    <submittedName>
        <fullName evidence="1">Uncharacterized protein</fullName>
    </submittedName>
</protein>
<name>A0A5J4WL87_9EUKA</name>